<dbReference type="GO" id="GO:0005634">
    <property type="term" value="C:nucleus"/>
    <property type="evidence" value="ECO:0007669"/>
    <property type="project" value="UniProtKB-SubCell"/>
</dbReference>
<organism evidence="9 10">
    <name type="scientific">Branchiostoma belcheri</name>
    <name type="common">Amphioxus</name>
    <dbReference type="NCBI Taxonomy" id="7741"/>
    <lineage>
        <taxon>Eukaryota</taxon>
        <taxon>Metazoa</taxon>
        <taxon>Chordata</taxon>
        <taxon>Cephalochordata</taxon>
        <taxon>Leptocardii</taxon>
        <taxon>Amphioxiformes</taxon>
        <taxon>Branchiostomatidae</taxon>
        <taxon>Branchiostoma</taxon>
    </lineage>
</organism>
<dbReference type="PRINTS" id="PR00267">
    <property type="entry name" value="INTFRNREGFCT"/>
</dbReference>
<evidence type="ECO:0000313" key="9">
    <source>
        <dbReference type="Proteomes" id="UP000515135"/>
    </source>
</evidence>
<dbReference type="Proteomes" id="UP000515135">
    <property type="component" value="Unplaced"/>
</dbReference>
<dbReference type="InterPro" id="IPR036390">
    <property type="entry name" value="WH_DNA-bd_sf"/>
</dbReference>
<evidence type="ECO:0000256" key="6">
    <source>
        <dbReference type="ARBA" id="ARBA00023242"/>
    </source>
</evidence>
<dbReference type="KEGG" id="bbel:109475885"/>
<feature type="domain" description="IRF tryptophan pentad repeat" evidence="8">
    <location>
        <begin position="21"/>
        <end position="131"/>
    </location>
</feature>
<dbReference type="RefSeq" id="XP_019632259.1">
    <property type="nucleotide sequence ID" value="XM_019776700.1"/>
</dbReference>
<keyword evidence="6" id="KW-0539">Nucleus</keyword>
<evidence type="ECO:0000256" key="7">
    <source>
        <dbReference type="SAM" id="MobiDB-lite"/>
    </source>
</evidence>
<evidence type="ECO:0000256" key="5">
    <source>
        <dbReference type="ARBA" id="ARBA00023163"/>
    </source>
</evidence>
<keyword evidence="3" id="KW-0238">DNA-binding</keyword>
<dbReference type="CDD" id="cd00103">
    <property type="entry name" value="IRF"/>
    <property type="match status" value="1"/>
</dbReference>
<evidence type="ECO:0000313" key="10">
    <source>
        <dbReference type="RefSeq" id="XP_019632259.1"/>
    </source>
</evidence>
<keyword evidence="4" id="KW-0010">Activator</keyword>
<dbReference type="Pfam" id="PF00605">
    <property type="entry name" value="IRF"/>
    <property type="match status" value="1"/>
</dbReference>
<evidence type="ECO:0000256" key="2">
    <source>
        <dbReference type="ARBA" id="ARBA00023015"/>
    </source>
</evidence>
<keyword evidence="9" id="KW-1185">Reference proteome</keyword>
<dbReference type="InterPro" id="IPR001346">
    <property type="entry name" value="Interferon_reg_fact_DNA-bd_dom"/>
</dbReference>
<dbReference type="GeneID" id="109475885"/>
<dbReference type="OrthoDB" id="6538197at2759"/>
<dbReference type="FunFam" id="1.10.10.10:FF:000041">
    <property type="entry name" value="Interferon regulatory factor 4"/>
    <property type="match status" value="1"/>
</dbReference>
<dbReference type="InterPro" id="IPR036388">
    <property type="entry name" value="WH-like_DNA-bd_sf"/>
</dbReference>
<evidence type="ECO:0000256" key="4">
    <source>
        <dbReference type="ARBA" id="ARBA00023159"/>
    </source>
</evidence>
<reference evidence="10" key="1">
    <citation type="submission" date="2025-08" db="UniProtKB">
        <authorList>
            <consortium name="RefSeq"/>
        </authorList>
    </citation>
    <scope>IDENTIFICATION</scope>
    <source>
        <tissue evidence="10">Gonad</tissue>
    </source>
</reference>
<comment type="subcellular location">
    <subcellularLocation>
        <location evidence="1">Nucleus</location>
    </subcellularLocation>
</comment>
<name>A0A6P4ZED9_BRABE</name>
<evidence type="ECO:0000256" key="1">
    <source>
        <dbReference type="ARBA" id="ARBA00004123"/>
    </source>
</evidence>
<dbReference type="GO" id="GO:0002376">
    <property type="term" value="P:immune system process"/>
    <property type="evidence" value="ECO:0007669"/>
    <property type="project" value="TreeGrafter"/>
</dbReference>
<evidence type="ECO:0000259" key="8">
    <source>
        <dbReference type="PROSITE" id="PS51507"/>
    </source>
</evidence>
<dbReference type="AlphaFoldDB" id="A0A6P4ZED9"/>
<proteinExistence type="predicted"/>
<feature type="compositionally biased region" description="Polar residues" evidence="7">
    <location>
        <begin position="210"/>
        <end position="225"/>
    </location>
</feature>
<evidence type="ECO:0000256" key="3">
    <source>
        <dbReference type="ARBA" id="ARBA00023125"/>
    </source>
</evidence>
<dbReference type="PANTHER" id="PTHR11949">
    <property type="entry name" value="INTERFERON REGULATORY FACTOR"/>
    <property type="match status" value="1"/>
</dbReference>
<dbReference type="PANTHER" id="PTHR11949:SF53">
    <property type="entry name" value="IRF TRYPTOPHAN PENTAD REPEAT DOMAIN-CONTAINING PROTEIN"/>
    <property type="match status" value="1"/>
</dbReference>
<protein>
    <submittedName>
        <fullName evidence="10">Interferon regulatory factor 1-like isoform X1</fullName>
    </submittedName>
</protein>
<dbReference type="PROSITE" id="PS51507">
    <property type="entry name" value="IRF_2"/>
    <property type="match status" value="1"/>
</dbReference>
<keyword evidence="5" id="KW-0804">Transcription</keyword>
<dbReference type="GO" id="GO:0000978">
    <property type="term" value="F:RNA polymerase II cis-regulatory region sequence-specific DNA binding"/>
    <property type="evidence" value="ECO:0007669"/>
    <property type="project" value="TreeGrafter"/>
</dbReference>
<feature type="region of interest" description="Disordered" evidence="7">
    <location>
        <begin position="1"/>
        <end position="24"/>
    </location>
</feature>
<keyword evidence="2" id="KW-0805">Transcription regulation</keyword>
<feature type="region of interest" description="Disordered" evidence="7">
    <location>
        <begin position="172"/>
        <end position="234"/>
    </location>
</feature>
<dbReference type="Gene3D" id="1.10.10.10">
    <property type="entry name" value="Winged helix-like DNA-binding domain superfamily/Winged helix DNA-binding domain"/>
    <property type="match status" value="1"/>
</dbReference>
<sequence length="261" mass="29754">MLGAKMSESELKNGSPNSKTRQRLRPWLIDQINSGRVPNLQWVDQDNGIFRIPWKHFARADYKQDRDCMLFMEWAIHTGKFHPGLDEPDPTRWKANFRCALNQNKDILQLDHRTYTGINRKNPYRIYQMIPEQYINEEYNFVAEVDVFSDYDSEDDEGDGPCACANCLGVTPKRSSNKKSAHHSGDVTKAKKSQPAAMTEVTSPDAPSPDVTSPDATSPDATSSEPMDYDKPEDIVSYVEDSKEKVRQILAAQKEFTCQTR</sequence>
<dbReference type="SUPFAM" id="SSF46785">
    <property type="entry name" value="Winged helix' DNA-binding domain"/>
    <property type="match status" value="1"/>
</dbReference>
<dbReference type="GO" id="GO:0000981">
    <property type="term" value="F:DNA-binding transcription factor activity, RNA polymerase II-specific"/>
    <property type="evidence" value="ECO:0007669"/>
    <property type="project" value="TreeGrafter"/>
</dbReference>
<accession>A0A6P4ZED9</accession>
<dbReference type="GO" id="GO:0045944">
    <property type="term" value="P:positive regulation of transcription by RNA polymerase II"/>
    <property type="evidence" value="ECO:0007669"/>
    <property type="project" value="UniProtKB-ARBA"/>
</dbReference>
<dbReference type="SMART" id="SM00348">
    <property type="entry name" value="IRF"/>
    <property type="match status" value="1"/>
</dbReference>
<gene>
    <name evidence="10" type="primary">LOC109475885</name>
</gene>